<dbReference type="PANTHER" id="PTHR46910:SF12">
    <property type="entry name" value="REGULATORY PROTEIN CAT8"/>
    <property type="match status" value="1"/>
</dbReference>
<evidence type="ECO:0000256" key="6">
    <source>
        <dbReference type="ARBA" id="ARBA00023163"/>
    </source>
</evidence>
<comment type="caution">
    <text evidence="10">The sequence shown here is derived from an EMBL/GenBank/DDBJ whole genome shotgun (WGS) entry which is preliminary data.</text>
</comment>
<proteinExistence type="predicted"/>
<dbReference type="CDD" id="cd00067">
    <property type="entry name" value="GAL4"/>
    <property type="match status" value="1"/>
</dbReference>
<dbReference type="InterPro" id="IPR007219">
    <property type="entry name" value="XnlR_reg_dom"/>
</dbReference>
<feature type="region of interest" description="Disordered" evidence="8">
    <location>
        <begin position="467"/>
        <end position="487"/>
    </location>
</feature>
<keyword evidence="2" id="KW-0479">Metal-binding</keyword>
<dbReference type="GeneID" id="70178113"/>
<evidence type="ECO:0000313" key="11">
    <source>
        <dbReference type="Proteomes" id="UP000756346"/>
    </source>
</evidence>
<evidence type="ECO:0000256" key="4">
    <source>
        <dbReference type="ARBA" id="ARBA00023015"/>
    </source>
</evidence>
<dbReference type="GO" id="GO:0005634">
    <property type="term" value="C:nucleus"/>
    <property type="evidence" value="ECO:0007669"/>
    <property type="project" value="UniProtKB-SubCell"/>
</dbReference>
<evidence type="ECO:0000313" key="10">
    <source>
        <dbReference type="EMBL" id="KAH7026104.1"/>
    </source>
</evidence>
<dbReference type="CDD" id="cd12148">
    <property type="entry name" value="fungal_TF_MHR"/>
    <property type="match status" value="1"/>
</dbReference>
<dbReference type="Proteomes" id="UP000756346">
    <property type="component" value="Unassembled WGS sequence"/>
</dbReference>
<dbReference type="SUPFAM" id="SSF57701">
    <property type="entry name" value="Zn2/Cys6 DNA-binding domain"/>
    <property type="match status" value="1"/>
</dbReference>
<sequence>MSESETVPMKVIKVASGAQSRIAQACDRCRSKKIRCDGIRPCCTQCANVGFECRTSDKLSRRAFPRGYTESLEERVRQLESEVKELKDLVDEKEEKIDMLSRMHSQRKASIASTTYSPQVSTDSPSDQMQVSKDDTFRVKNSPILLELDNAECRFVGPSSGYFLMEMLKSRLRDSGRQVPEFEPQAYLHVKDHGGLSDELDEDKPLPPIPRLFSDKCVNIYFQEWAPLFPVLHKSTFLRTYEEFIVDGESIKDNHKLAQLYLVFSIAALSAGTTELELVASCERKWQLAIDGIIMDNSMATLQCLVLALMNCQLQANHKRMQYYKGIAVGMSHRLGLHQGQKASSFGSLSVETRKKVFWTLYTLDCFSAARSGLPKLLNDDDVHVDYPFDTDDEYITESGFQPTLPGEITKLSSALALFKASRVLSKVLVELYPSSASHEISFQQISALDAELLEWKNNLPPHLRLNMTDDKSPTDATSSRSPILVC</sequence>
<dbReference type="InterPro" id="IPR050987">
    <property type="entry name" value="AtrR-like"/>
</dbReference>
<feature type="compositionally biased region" description="Polar residues" evidence="8">
    <location>
        <begin position="475"/>
        <end position="487"/>
    </location>
</feature>
<dbReference type="RefSeq" id="XP_046009321.1">
    <property type="nucleotide sequence ID" value="XM_046148567.1"/>
</dbReference>
<dbReference type="FunFam" id="4.10.240.10:FF:000007">
    <property type="entry name" value="C6 transcription factor FacB"/>
    <property type="match status" value="1"/>
</dbReference>
<keyword evidence="3" id="KW-0862">Zinc</keyword>
<dbReference type="InterPro" id="IPR036864">
    <property type="entry name" value="Zn2-C6_fun-type_DNA-bd_sf"/>
</dbReference>
<keyword evidence="11" id="KW-1185">Reference proteome</keyword>
<dbReference type="PROSITE" id="PS00463">
    <property type="entry name" value="ZN2_CY6_FUNGAL_1"/>
    <property type="match status" value="1"/>
</dbReference>
<accession>A0A9P8XZM6</accession>
<dbReference type="GO" id="GO:0003677">
    <property type="term" value="F:DNA binding"/>
    <property type="evidence" value="ECO:0007669"/>
    <property type="project" value="UniProtKB-KW"/>
</dbReference>
<evidence type="ECO:0000256" key="5">
    <source>
        <dbReference type="ARBA" id="ARBA00023125"/>
    </source>
</evidence>
<dbReference type="AlphaFoldDB" id="A0A9P8XZM6"/>
<feature type="region of interest" description="Disordered" evidence="8">
    <location>
        <begin position="101"/>
        <end position="133"/>
    </location>
</feature>
<evidence type="ECO:0000256" key="8">
    <source>
        <dbReference type="SAM" id="MobiDB-lite"/>
    </source>
</evidence>
<keyword evidence="5" id="KW-0238">DNA-binding</keyword>
<name>A0A9P8XZM6_9PEZI</name>
<dbReference type="PROSITE" id="PS50048">
    <property type="entry name" value="ZN2_CY6_FUNGAL_2"/>
    <property type="match status" value="1"/>
</dbReference>
<evidence type="ECO:0000256" key="1">
    <source>
        <dbReference type="ARBA" id="ARBA00004123"/>
    </source>
</evidence>
<dbReference type="GO" id="GO:0000981">
    <property type="term" value="F:DNA-binding transcription factor activity, RNA polymerase II-specific"/>
    <property type="evidence" value="ECO:0007669"/>
    <property type="project" value="InterPro"/>
</dbReference>
<comment type="subcellular location">
    <subcellularLocation>
        <location evidence="1">Nucleus</location>
    </subcellularLocation>
</comment>
<dbReference type="OrthoDB" id="1924787at2759"/>
<organism evidence="10 11">
    <name type="scientific">Microdochium trichocladiopsis</name>
    <dbReference type="NCBI Taxonomy" id="1682393"/>
    <lineage>
        <taxon>Eukaryota</taxon>
        <taxon>Fungi</taxon>
        <taxon>Dikarya</taxon>
        <taxon>Ascomycota</taxon>
        <taxon>Pezizomycotina</taxon>
        <taxon>Sordariomycetes</taxon>
        <taxon>Xylariomycetidae</taxon>
        <taxon>Xylariales</taxon>
        <taxon>Microdochiaceae</taxon>
        <taxon>Microdochium</taxon>
    </lineage>
</organism>
<keyword evidence="4" id="KW-0805">Transcription regulation</keyword>
<dbReference type="Pfam" id="PF00172">
    <property type="entry name" value="Zn_clus"/>
    <property type="match status" value="1"/>
</dbReference>
<keyword evidence="6" id="KW-0804">Transcription</keyword>
<gene>
    <name evidence="10" type="ORF">B0I36DRAFT_153844</name>
</gene>
<protein>
    <submittedName>
        <fullName evidence="10">Fungal-specific transcription factor domain-containing protein</fullName>
    </submittedName>
</protein>
<feature type="compositionally biased region" description="Polar residues" evidence="8">
    <location>
        <begin position="111"/>
        <end position="131"/>
    </location>
</feature>
<dbReference type="GO" id="GO:0008270">
    <property type="term" value="F:zinc ion binding"/>
    <property type="evidence" value="ECO:0007669"/>
    <property type="project" value="InterPro"/>
</dbReference>
<dbReference type="SMART" id="SM00066">
    <property type="entry name" value="GAL4"/>
    <property type="match status" value="1"/>
</dbReference>
<evidence type="ECO:0000256" key="7">
    <source>
        <dbReference type="ARBA" id="ARBA00023242"/>
    </source>
</evidence>
<dbReference type="PANTHER" id="PTHR46910">
    <property type="entry name" value="TRANSCRIPTION FACTOR PDR1"/>
    <property type="match status" value="1"/>
</dbReference>
<dbReference type="EMBL" id="JAGTJQ010000008">
    <property type="protein sequence ID" value="KAH7026104.1"/>
    <property type="molecule type" value="Genomic_DNA"/>
</dbReference>
<dbReference type="GO" id="GO:0006351">
    <property type="term" value="P:DNA-templated transcription"/>
    <property type="evidence" value="ECO:0007669"/>
    <property type="project" value="InterPro"/>
</dbReference>
<evidence type="ECO:0000256" key="3">
    <source>
        <dbReference type="ARBA" id="ARBA00022833"/>
    </source>
</evidence>
<dbReference type="InterPro" id="IPR001138">
    <property type="entry name" value="Zn2Cys6_DnaBD"/>
</dbReference>
<reference evidence="10" key="1">
    <citation type="journal article" date="2021" name="Nat. Commun.">
        <title>Genetic determinants of endophytism in the Arabidopsis root mycobiome.</title>
        <authorList>
            <person name="Mesny F."/>
            <person name="Miyauchi S."/>
            <person name="Thiergart T."/>
            <person name="Pickel B."/>
            <person name="Atanasova L."/>
            <person name="Karlsson M."/>
            <person name="Huettel B."/>
            <person name="Barry K.W."/>
            <person name="Haridas S."/>
            <person name="Chen C."/>
            <person name="Bauer D."/>
            <person name="Andreopoulos W."/>
            <person name="Pangilinan J."/>
            <person name="LaButti K."/>
            <person name="Riley R."/>
            <person name="Lipzen A."/>
            <person name="Clum A."/>
            <person name="Drula E."/>
            <person name="Henrissat B."/>
            <person name="Kohler A."/>
            <person name="Grigoriev I.V."/>
            <person name="Martin F.M."/>
            <person name="Hacquard S."/>
        </authorList>
    </citation>
    <scope>NUCLEOTIDE SEQUENCE</scope>
    <source>
        <strain evidence="10">MPI-CAGE-CH-0230</strain>
    </source>
</reference>
<evidence type="ECO:0000259" key="9">
    <source>
        <dbReference type="PROSITE" id="PS50048"/>
    </source>
</evidence>
<feature type="domain" description="Zn(2)-C6 fungal-type" evidence="9">
    <location>
        <begin position="25"/>
        <end position="55"/>
    </location>
</feature>
<dbReference type="CDD" id="cd15485">
    <property type="entry name" value="ZIP_Cat8"/>
    <property type="match status" value="1"/>
</dbReference>
<dbReference type="Gene3D" id="4.10.240.10">
    <property type="entry name" value="Zn(2)-C6 fungal-type DNA-binding domain"/>
    <property type="match status" value="1"/>
</dbReference>
<evidence type="ECO:0000256" key="2">
    <source>
        <dbReference type="ARBA" id="ARBA00022723"/>
    </source>
</evidence>
<dbReference type="SMART" id="SM00906">
    <property type="entry name" value="Fungal_trans"/>
    <property type="match status" value="1"/>
</dbReference>
<dbReference type="Pfam" id="PF04082">
    <property type="entry name" value="Fungal_trans"/>
    <property type="match status" value="1"/>
</dbReference>
<keyword evidence="7" id="KW-0539">Nucleus</keyword>